<name>A0A1S3W314_VIGRR</name>
<feature type="compositionally biased region" description="Polar residues" evidence="3">
    <location>
        <begin position="251"/>
        <end position="261"/>
    </location>
</feature>
<dbReference type="GO" id="GO:0008270">
    <property type="term" value="F:zinc ion binding"/>
    <property type="evidence" value="ECO:0007669"/>
    <property type="project" value="UniProtKB-UniRule"/>
</dbReference>
<gene>
    <name evidence="6" type="primary">LOC106780757</name>
</gene>
<dbReference type="AlphaFoldDB" id="A0A1S3W314"/>
<evidence type="ECO:0000313" key="5">
    <source>
        <dbReference type="Proteomes" id="UP000087766"/>
    </source>
</evidence>
<sequence length="359" mass="40909">MSTTQRSEGMNAFFDGFINSSTTLQQFVVQFDKALRVKAQKEIQADFSSLNTTIGCGSQSPIERQFQLEYTHEKFEEVQTEFWSRMNCFIKKTVKDNFMNTYTINEERKFEDKCADKFYTVEFDPLTNNTTCSCLLFEFRGIICRNSLLVFCRKDVCNVPSKYVLRCWSKNIRRRHMLIRATYTTSKLQPTMQRYQLLYKKFYEIAEVACESGVFSNQLEEDLDLLGNKFGCSSTMTTNIISDGGELRSENPVTGPTSDTAGGNDDVLVRSPLAVKRKGRPRTNRLKSTVEKRTRKAKTSSAKKSSTPFERTVPDVIQIVEVIPFASQSYQVSDQSGVAPSGFLSLLSTVHNNFDNNIL</sequence>
<comment type="subcellular location">
    <subcellularLocation>
        <location evidence="2">Nucleus</location>
    </subcellularLocation>
</comment>
<dbReference type="PANTHER" id="PTHR31669">
    <property type="entry name" value="PROTEIN FAR1-RELATED SEQUENCE 10-RELATED"/>
    <property type="match status" value="1"/>
</dbReference>
<dbReference type="GO" id="GO:0006355">
    <property type="term" value="P:regulation of DNA-templated transcription"/>
    <property type="evidence" value="ECO:0007669"/>
    <property type="project" value="UniProtKB-UniRule"/>
</dbReference>
<dbReference type="InterPro" id="IPR031052">
    <property type="entry name" value="FHY3/FAR1"/>
</dbReference>
<dbReference type="STRING" id="3916.A0A1S3W314"/>
<feature type="region of interest" description="Disordered" evidence="3">
    <location>
        <begin position="278"/>
        <end position="309"/>
    </location>
</feature>
<proteinExistence type="inferred from homology"/>
<comment type="similarity">
    <text evidence="2">Belongs to the FHY3/FAR1 family.</text>
</comment>
<evidence type="ECO:0000259" key="4">
    <source>
        <dbReference type="PROSITE" id="PS50966"/>
    </source>
</evidence>
<evidence type="ECO:0000313" key="6">
    <source>
        <dbReference type="RefSeq" id="XP_014524554.1"/>
    </source>
</evidence>
<dbReference type="InterPro" id="IPR007527">
    <property type="entry name" value="Znf_SWIM"/>
</dbReference>
<dbReference type="PANTHER" id="PTHR31669:SF283">
    <property type="entry name" value="PROTEIN FAR1-RELATED SEQUENCE"/>
    <property type="match status" value="1"/>
</dbReference>
<dbReference type="GO" id="GO:0005634">
    <property type="term" value="C:nucleus"/>
    <property type="evidence" value="ECO:0007669"/>
    <property type="project" value="UniProtKB-SubCell"/>
</dbReference>
<keyword evidence="2" id="KW-0479">Metal-binding</keyword>
<accession>A0A1S3W314</accession>
<evidence type="ECO:0000256" key="3">
    <source>
        <dbReference type="SAM" id="MobiDB-lite"/>
    </source>
</evidence>
<dbReference type="KEGG" id="vra:106780757"/>
<keyword evidence="1 2" id="KW-0863">Zinc-finger</keyword>
<keyword evidence="5" id="KW-1185">Reference proteome</keyword>
<feature type="region of interest" description="Disordered" evidence="3">
    <location>
        <begin position="241"/>
        <end position="266"/>
    </location>
</feature>
<evidence type="ECO:0000256" key="2">
    <source>
        <dbReference type="RuleBase" id="RU367018"/>
    </source>
</evidence>
<feature type="domain" description="SWIM-type" evidence="4">
    <location>
        <begin position="119"/>
        <end position="155"/>
    </location>
</feature>
<keyword evidence="2" id="KW-0862">Zinc</keyword>
<evidence type="ECO:0000256" key="1">
    <source>
        <dbReference type="PROSITE-ProRule" id="PRU00325"/>
    </source>
</evidence>
<dbReference type="GeneID" id="106780757"/>
<protein>
    <recommendedName>
        <fullName evidence="2">Protein FAR1-RELATED SEQUENCE</fullName>
    </recommendedName>
</protein>
<dbReference type="Proteomes" id="UP000087766">
    <property type="component" value="Chromosome 2"/>
</dbReference>
<reference evidence="5" key="1">
    <citation type="journal article" date="2014" name="Nat. Commun.">
        <title>Genome sequence of mungbean and insights into evolution within Vigna species.</title>
        <authorList>
            <person name="Kang Y.J."/>
            <person name="Kim S.K."/>
            <person name="Kim M.Y."/>
            <person name="Lestari P."/>
            <person name="Kim K.H."/>
            <person name="Ha B.K."/>
            <person name="Jun T.H."/>
            <person name="Hwang W.J."/>
            <person name="Lee T."/>
            <person name="Lee J."/>
            <person name="Shim S."/>
            <person name="Yoon M.Y."/>
            <person name="Jang Y.E."/>
            <person name="Han K.S."/>
            <person name="Taeprayoon P."/>
            <person name="Yoon N."/>
            <person name="Somta P."/>
            <person name="Tanya P."/>
            <person name="Kim K.S."/>
            <person name="Gwag J.G."/>
            <person name="Moon J.K."/>
            <person name="Lee Y.H."/>
            <person name="Park B.S."/>
            <person name="Bombarely A."/>
            <person name="Doyle J.J."/>
            <person name="Jackson S.A."/>
            <person name="Schafleitner R."/>
            <person name="Srinives P."/>
            <person name="Varshney R.K."/>
            <person name="Lee S.H."/>
        </authorList>
    </citation>
    <scope>NUCLEOTIDE SEQUENCE [LARGE SCALE GENOMIC DNA]</scope>
    <source>
        <strain evidence="5">cv. VC1973A</strain>
    </source>
</reference>
<dbReference type="PROSITE" id="PS50966">
    <property type="entry name" value="ZF_SWIM"/>
    <property type="match status" value="1"/>
</dbReference>
<dbReference type="OrthoDB" id="785370at2759"/>
<keyword evidence="2" id="KW-0539">Nucleus</keyword>
<comment type="function">
    <text evidence="2">Putative transcription activator involved in regulating light control of development.</text>
</comment>
<dbReference type="RefSeq" id="XP_014524554.1">
    <property type="nucleotide sequence ID" value="XM_014669068.1"/>
</dbReference>
<organism evidence="5 6">
    <name type="scientific">Vigna radiata var. radiata</name>
    <name type="common">Mung bean</name>
    <name type="synonym">Phaseolus aureus</name>
    <dbReference type="NCBI Taxonomy" id="3916"/>
    <lineage>
        <taxon>Eukaryota</taxon>
        <taxon>Viridiplantae</taxon>
        <taxon>Streptophyta</taxon>
        <taxon>Embryophyta</taxon>
        <taxon>Tracheophyta</taxon>
        <taxon>Spermatophyta</taxon>
        <taxon>Magnoliopsida</taxon>
        <taxon>eudicotyledons</taxon>
        <taxon>Gunneridae</taxon>
        <taxon>Pentapetalae</taxon>
        <taxon>rosids</taxon>
        <taxon>fabids</taxon>
        <taxon>Fabales</taxon>
        <taxon>Fabaceae</taxon>
        <taxon>Papilionoideae</taxon>
        <taxon>50 kb inversion clade</taxon>
        <taxon>NPAAA clade</taxon>
        <taxon>indigoferoid/millettioid clade</taxon>
        <taxon>Phaseoleae</taxon>
        <taxon>Vigna</taxon>
    </lineage>
</organism>
<reference evidence="6" key="2">
    <citation type="submission" date="2025-08" db="UniProtKB">
        <authorList>
            <consortium name="RefSeq"/>
        </authorList>
    </citation>
    <scope>IDENTIFICATION</scope>
    <source>
        <tissue evidence="6">Leaf</tissue>
    </source>
</reference>